<evidence type="ECO:0000256" key="7">
    <source>
        <dbReference type="ARBA" id="ARBA00022737"/>
    </source>
</evidence>
<dbReference type="PRINTS" id="PR00421">
    <property type="entry name" value="THIOREDOXIN"/>
</dbReference>
<dbReference type="GeneID" id="85225762"/>
<dbReference type="RefSeq" id="XP_060122038.1">
    <property type="nucleotide sequence ID" value="XM_060266055.1"/>
</dbReference>
<comment type="function">
    <text evidence="2">Participates in the folding of proteins containing disulfide bonds, may be involved in glycosylation, prolyl hydroxylation and triglyceride transfer.</text>
</comment>
<dbReference type="CDD" id="cd02981">
    <property type="entry name" value="PDI_b_family"/>
    <property type="match status" value="1"/>
</dbReference>
<dbReference type="InterPro" id="IPR036249">
    <property type="entry name" value="Thioredoxin-like_sf"/>
</dbReference>
<dbReference type="Gene3D" id="3.40.30.10">
    <property type="entry name" value="Glutaredoxin"/>
    <property type="match status" value="4"/>
</dbReference>
<dbReference type="GO" id="GO:0006457">
    <property type="term" value="P:protein folding"/>
    <property type="evidence" value="ECO:0007669"/>
    <property type="project" value="TreeGrafter"/>
</dbReference>
<evidence type="ECO:0000256" key="12">
    <source>
        <dbReference type="PIRSR" id="PIRSR605792-51"/>
    </source>
</evidence>
<keyword evidence="6 14" id="KW-0732">Signal</keyword>
<comment type="catalytic activity">
    <reaction evidence="1 14">
        <text>Catalyzes the rearrangement of -S-S- bonds in proteins.</text>
        <dbReference type="EC" id="5.3.4.1"/>
    </reaction>
</comment>
<keyword evidence="8" id="KW-0256">Endoplasmic reticulum</keyword>
<dbReference type="Proteomes" id="UP001217754">
    <property type="component" value="Chromosome 3"/>
</dbReference>
<dbReference type="CDD" id="cd02995">
    <property type="entry name" value="PDI_a_PDI_a'_C"/>
    <property type="match status" value="1"/>
</dbReference>
<organism evidence="17 18">
    <name type="scientific">Malassezia japonica</name>
    <dbReference type="NCBI Taxonomy" id="223818"/>
    <lineage>
        <taxon>Eukaryota</taxon>
        <taxon>Fungi</taxon>
        <taxon>Dikarya</taxon>
        <taxon>Basidiomycota</taxon>
        <taxon>Ustilaginomycotina</taxon>
        <taxon>Malasseziomycetes</taxon>
        <taxon>Malasseziales</taxon>
        <taxon>Malasseziaceae</taxon>
        <taxon>Malassezia</taxon>
    </lineage>
</organism>
<dbReference type="EC" id="5.3.4.1" evidence="5 14"/>
<dbReference type="PANTHER" id="PTHR18929">
    <property type="entry name" value="PROTEIN DISULFIDE ISOMERASE"/>
    <property type="match status" value="1"/>
</dbReference>
<comment type="subcellular location">
    <subcellularLocation>
        <location evidence="3">Endoplasmic reticulum lumen</location>
    </subcellularLocation>
</comment>
<reference evidence="17" key="1">
    <citation type="submission" date="2023-03" db="EMBL/GenBank/DDBJ databases">
        <title>Mating type loci evolution in Malassezia.</title>
        <authorList>
            <person name="Coelho M.A."/>
        </authorList>
    </citation>
    <scope>NUCLEOTIDE SEQUENCE</scope>
    <source>
        <strain evidence="17">CBS 9431</strain>
    </source>
</reference>
<dbReference type="CDD" id="cd02982">
    <property type="entry name" value="PDI_b'_family"/>
    <property type="match status" value="1"/>
</dbReference>
<evidence type="ECO:0000256" key="13">
    <source>
        <dbReference type="RuleBase" id="RU004208"/>
    </source>
</evidence>
<dbReference type="InterPro" id="IPR013766">
    <property type="entry name" value="Thioredoxin_domain"/>
</dbReference>
<evidence type="ECO:0000256" key="5">
    <source>
        <dbReference type="ARBA" id="ARBA00012723"/>
    </source>
</evidence>
<evidence type="ECO:0000256" key="1">
    <source>
        <dbReference type="ARBA" id="ARBA00001182"/>
    </source>
</evidence>
<dbReference type="FunFam" id="3.40.30.10:FF:000139">
    <property type="entry name" value="Protein disulfide-isomerase"/>
    <property type="match status" value="1"/>
</dbReference>
<evidence type="ECO:0000256" key="3">
    <source>
        <dbReference type="ARBA" id="ARBA00004319"/>
    </source>
</evidence>
<dbReference type="GO" id="GO:0005788">
    <property type="term" value="C:endoplasmic reticulum lumen"/>
    <property type="evidence" value="ECO:0007669"/>
    <property type="project" value="UniProtKB-SubCell"/>
</dbReference>
<dbReference type="InterPro" id="IPR005792">
    <property type="entry name" value="Prot_disulphide_isomerase"/>
</dbReference>
<feature type="chain" id="PRO_5041777378" description="Protein disulfide-isomerase" evidence="14">
    <location>
        <begin position="21"/>
        <end position="503"/>
    </location>
</feature>
<proteinExistence type="inferred from homology"/>
<gene>
    <name evidence="17" type="primary">PDI1</name>
    <name evidence="17" type="ORF">MJAP1_002113</name>
</gene>
<evidence type="ECO:0000256" key="10">
    <source>
        <dbReference type="ARBA" id="ARBA00023235"/>
    </source>
</evidence>
<accession>A0AAF0EY03</accession>
<dbReference type="Pfam" id="PF00085">
    <property type="entry name" value="Thioredoxin"/>
    <property type="match status" value="2"/>
</dbReference>
<dbReference type="EMBL" id="CP119960">
    <property type="protein sequence ID" value="WFD39141.1"/>
    <property type="molecule type" value="Genomic_DNA"/>
</dbReference>
<keyword evidence="7" id="KW-0677">Repeat</keyword>
<evidence type="ECO:0000256" key="2">
    <source>
        <dbReference type="ARBA" id="ARBA00002692"/>
    </source>
</evidence>
<evidence type="ECO:0000313" key="17">
    <source>
        <dbReference type="EMBL" id="WFD39141.1"/>
    </source>
</evidence>
<evidence type="ECO:0000256" key="15">
    <source>
        <dbReference type="SAM" id="MobiDB-lite"/>
    </source>
</evidence>
<keyword evidence="9 12" id="KW-1015">Disulfide bond</keyword>
<feature type="region of interest" description="Disordered" evidence="15">
    <location>
        <begin position="478"/>
        <end position="503"/>
    </location>
</feature>
<name>A0AAF0EY03_9BASI</name>
<dbReference type="InterPro" id="IPR017937">
    <property type="entry name" value="Thioredoxin_CS"/>
</dbReference>
<evidence type="ECO:0000259" key="16">
    <source>
        <dbReference type="PROSITE" id="PS51352"/>
    </source>
</evidence>
<evidence type="ECO:0000256" key="14">
    <source>
        <dbReference type="RuleBase" id="RU361130"/>
    </source>
</evidence>
<dbReference type="NCBIfam" id="TIGR01130">
    <property type="entry name" value="ER_PDI_fam"/>
    <property type="match status" value="1"/>
</dbReference>
<feature type="compositionally biased region" description="Low complexity" evidence="15">
    <location>
        <begin position="485"/>
        <end position="497"/>
    </location>
</feature>
<protein>
    <recommendedName>
        <fullName evidence="5 14">Protein disulfide-isomerase</fullName>
        <ecNumber evidence="5 14">5.3.4.1</ecNumber>
    </recommendedName>
</protein>
<dbReference type="GO" id="GO:0034976">
    <property type="term" value="P:response to endoplasmic reticulum stress"/>
    <property type="evidence" value="ECO:0007669"/>
    <property type="project" value="TreeGrafter"/>
</dbReference>
<keyword evidence="18" id="KW-1185">Reference proteome</keyword>
<dbReference type="FunFam" id="3.40.30.10:FF:000017">
    <property type="entry name" value="Protein disulfide-isomerase A4"/>
    <property type="match status" value="1"/>
</dbReference>
<dbReference type="AlphaFoldDB" id="A0AAF0EY03"/>
<evidence type="ECO:0000256" key="4">
    <source>
        <dbReference type="ARBA" id="ARBA00006347"/>
    </source>
</evidence>
<dbReference type="PROSITE" id="PS51352">
    <property type="entry name" value="THIOREDOXIN_2"/>
    <property type="match status" value="2"/>
</dbReference>
<feature type="domain" description="Thioredoxin" evidence="16">
    <location>
        <begin position="7"/>
        <end position="131"/>
    </location>
</feature>
<dbReference type="NCBIfam" id="TIGR01126">
    <property type="entry name" value="pdi_dom"/>
    <property type="match status" value="1"/>
</dbReference>
<evidence type="ECO:0000256" key="8">
    <source>
        <dbReference type="ARBA" id="ARBA00022824"/>
    </source>
</evidence>
<keyword evidence="11 12" id="KW-0676">Redox-active center</keyword>
<feature type="signal peptide" evidence="14">
    <location>
        <begin position="1"/>
        <end position="20"/>
    </location>
</feature>
<dbReference type="CDD" id="cd02961">
    <property type="entry name" value="PDI_a_family"/>
    <property type="match status" value="1"/>
</dbReference>
<evidence type="ECO:0000256" key="9">
    <source>
        <dbReference type="ARBA" id="ARBA00023157"/>
    </source>
</evidence>
<evidence type="ECO:0000256" key="6">
    <source>
        <dbReference type="ARBA" id="ARBA00022729"/>
    </source>
</evidence>
<keyword evidence="10 14" id="KW-0413">Isomerase</keyword>
<dbReference type="PANTHER" id="PTHR18929:SF132">
    <property type="entry name" value="PROTEIN DISULFIDE-ISOMERASE A3"/>
    <property type="match status" value="1"/>
</dbReference>
<feature type="disulfide bond" description="Redox-active" evidence="12">
    <location>
        <begin position="54"/>
        <end position="57"/>
    </location>
</feature>
<comment type="similarity">
    <text evidence="4 13">Belongs to the protein disulfide isomerase family.</text>
</comment>
<dbReference type="SUPFAM" id="SSF52833">
    <property type="entry name" value="Thioredoxin-like"/>
    <property type="match status" value="4"/>
</dbReference>
<evidence type="ECO:0000256" key="11">
    <source>
        <dbReference type="ARBA" id="ARBA00023284"/>
    </source>
</evidence>
<evidence type="ECO:0000313" key="18">
    <source>
        <dbReference type="Proteomes" id="UP001217754"/>
    </source>
</evidence>
<sequence length="503" mass="54561">MRGFSQIVAAATLAAVSVYASEEKSDVVSLTTSAFDKWVANEPLALVEFFAPWCGHCQALAPHYESAATELLPQNVKLAKVDCTQEEALCTDQGVSGFPTLKVFRNGTPSPYAGTRKKEGIVSYMLKQQLPAVSAVTPENLEDLKKKDRFVVVAYVDENDKASNNAVNKFGEENRDSFVTGISSSKELAASAGAKFPSLVVYRTFDEPQVVHQAKGKALTAEEIEEFVTTESLPLIDEVSAENFGHYAQSGLPLAYYFVEPESSTREEEVKKLAQVAKDVRGKLNMVWIDAVKFGSHAKALNLKGESWPAFVIQDMENGAKYPLNEMGKDVVSNVKSFVTQFANGKLKPSVKSAPIPDTQGAVIEVVADEFDKYVFADDKDVLLELYAPWCGHCKNLAPTYEKLAESYAANPETAKQVSVVKMDGTANDVPPHAEITLQGFPTLLLKPAGKGERKLIQYEGDRTLESLVEFIASKGTHKASPVPTGSTSASAATESTAAHDEL</sequence>
<dbReference type="Pfam" id="PF13848">
    <property type="entry name" value="Thioredoxin_6"/>
    <property type="match status" value="1"/>
</dbReference>
<feature type="domain" description="Thioredoxin" evidence="16">
    <location>
        <begin position="342"/>
        <end position="477"/>
    </location>
</feature>
<dbReference type="GO" id="GO:0003756">
    <property type="term" value="F:protein disulfide isomerase activity"/>
    <property type="evidence" value="ECO:0007669"/>
    <property type="project" value="UniProtKB-EC"/>
</dbReference>
<feature type="disulfide bond" description="Redox-active" evidence="12">
    <location>
        <begin position="391"/>
        <end position="394"/>
    </location>
</feature>
<dbReference type="PROSITE" id="PS00194">
    <property type="entry name" value="THIOREDOXIN_1"/>
    <property type="match status" value="2"/>
</dbReference>
<dbReference type="InterPro" id="IPR005788">
    <property type="entry name" value="PDI_thioredoxin-like_dom"/>
</dbReference>